<dbReference type="SUPFAM" id="SSF53756">
    <property type="entry name" value="UDP-Glycosyltransferase/glycogen phosphorylase"/>
    <property type="match status" value="1"/>
</dbReference>
<dbReference type="InterPro" id="IPR028098">
    <property type="entry name" value="Glyco_trans_4-like_N"/>
</dbReference>
<name>A0AAE3DA27_9FIRM</name>
<dbReference type="EC" id="2.4.-.-" evidence="4"/>
<comment type="caution">
    <text evidence="4">The sequence shown here is derived from an EMBL/GenBank/DDBJ whole genome shotgun (WGS) entry which is preliminary data.</text>
</comment>
<keyword evidence="5" id="KW-1185">Reference proteome</keyword>
<evidence type="ECO:0000256" key="1">
    <source>
        <dbReference type="ARBA" id="ARBA00022679"/>
    </source>
</evidence>
<dbReference type="GO" id="GO:0009103">
    <property type="term" value="P:lipopolysaccharide biosynthetic process"/>
    <property type="evidence" value="ECO:0007669"/>
    <property type="project" value="TreeGrafter"/>
</dbReference>
<dbReference type="PANTHER" id="PTHR46401:SF2">
    <property type="entry name" value="GLYCOSYLTRANSFERASE WBBK-RELATED"/>
    <property type="match status" value="1"/>
</dbReference>
<dbReference type="Pfam" id="PF13439">
    <property type="entry name" value="Glyco_transf_4"/>
    <property type="match status" value="1"/>
</dbReference>
<dbReference type="Pfam" id="PF00534">
    <property type="entry name" value="Glycos_transf_1"/>
    <property type="match status" value="1"/>
</dbReference>
<gene>
    <name evidence="4" type="ORF">LKD36_03965</name>
</gene>
<dbReference type="Gene3D" id="3.40.50.2000">
    <property type="entry name" value="Glycogen Phosphorylase B"/>
    <property type="match status" value="2"/>
</dbReference>
<feature type="domain" description="Glycosyl transferase family 1" evidence="2">
    <location>
        <begin position="197"/>
        <end position="325"/>
    </location>
</feature>
<protein>
    <submittedName>
        <fullName evidence="4">Glycosyltransferase</fullName>
        <ecNumber evidence="4">2.4.-.-</ecNumber>
    </submittedName>
</protein>
<evidence type="ECO:0000313" key="4">
    <source>
        <dbReference type="EMBL" id="MCC2125332.1"/>
    </source>
</evidence>
<dbReference type="AlphaFoldDB" id="A0AAE3DA27"/>
<sequence length="330" mass="38334">MRTLVYDVAADSGGAATVLQSFYEEFKKDTENEYIFVLSVYKLPETDNIKVLNFPEVKKSMLHRLYFDHFVAHKLVKKYKVDRVLSLQNIELPHTNVPQTVYEHNALPFSEYKFKPWEAFRPWYSQQILGRMMKKSICRAEKVLVQTNWMKEEIIRQCGIPADRVEVKFPPVEMLKTHPWKMDEACPTFFYPAGPPAYKNHRTFLKACELLKEQGMEDYRVIWTVTGEENEGMKKLKAEAEENKLPIEFIGPVPRTQLFEQYASSVLVFPSYIETIGLPLLEARSVGAPILAADCLYARDGVGDYDRAEFFETFDSEALSRLMKQKIVEK</sequence>
<keyword evidence="1 4" id="KW-0808">Transferase</keyword>
<dbReference type="InterPro" id="IPR001296">
    <property type="entry name" value="Glyco_trans_1"/>
</dbReference>
<keyword evidence="4" id="KW-0328">Glycosyltransferase</keyword>
<proteinExistence type="predicted"/>
<accession>A0AAE3DA27</accession>
<dbReference type="Proteomes" id="UP001198220">
    <property type="component" value="Unassembled WGS sequence"/>
</dbReference>
<evidence type="ECO:0000313" key="5">
    <source>
        <dbReference type="Proteomes" id="UP001198220"/>
    </source>
</evidence>
<evidence type="ECO:0000259" key="2">
    <source>
        <dbReference type="Pfam" id="PF00534"/>
    </source>
</evidence>
<feature type="domain" description="Glycosyltransferase subfamily 4-like N-terminal" evidence="3">
    <location>
        <begin position="13"/>
        <end position="167"/>
    </location>
</feature>
<dbReference type="PANTHER" id="PTHR46401">
    <property type="entry name" value="GLYCOSYLTRANSFERASE WBBK-RELATED"/>
    <property type="match status" value="1"/>
</dbReference>
<reference evidence="4 5" key="1">
    <citation type="submission" date="2021-10" db="EMBL/GenBank/DDBJ databases">
        <title>Anaerobic single-cell dispensing facilitates the cultivation of human gut bacteria.</title>
        <authorList>
            <person name="Afrizal A."/>
        </authorList>
    </citation>
    <scope>NUCLEOTIDE SEQUENCE [LARGE SCALE GENOMIC DNA]</scope>
    <source>
        <strain evidence="4 5">CLA-AA-H276</strain>
    </source>
</reference>
<dbReference type="EMBL" id="JAJEPS010000002">
    <property type="protein sequence ID" value="MCC2125332.1"/>
    <property type="molecule type" value="Genomic_DNA"/>
</dbReference>
<evidence type="ECO:0000259" key="3">
    <source>
        <dbReference type="Pfam" id="PF13439"/>
    </source>
</evidence>
<organism evidence="4 5">
    <name type="scientific">Hominiventricola filiformis</name>
    <dbReference type="NCBI Taxonomy" id="2885352"/>
    <lineage>
        <taxon>Bacteria</taxon>
        <taxon>Bacillati</taxon>
        <taxon>Bacillota</taxon>
        <taxon>Clostridia</taxon>
        <taxon>Lachnospirales</taxon>
        <taxon>Lachnospiraceae</taxon>
        <taxon>Hominiventricola</taxon>
    </lineage>
</organism>
<dbReference type="RefSeq" id="WP_308458782.1">
    <property type="nucleotide sequence ID" value="NZ_JAJEPS010000002.1"/>
</dbReference>
<dbReference type="GO" id="GO:0016757">
    <property type="term" value="F:glycosyltransferase activity"/>
    <property type="evidence" value="ECO:0007669"/>
    <property type="project" value="UniProtKB-KW"/>
</dbReference>